<evidence type="ECO:0000259" key="7">
    <source>
        <dbReference type="Pfam" id="PF04932"/>
    </source>
</evidence>
<keyword evidence="2 6" id="KW-0812">Transmembrane</keyword>
<feature type="transmembrane region" description="Helical" evidence="6">
    <location>
        <begin position="461"/>
        <end position="479"/>
    </location>
</feature>
<evidence type="ECO:0000256" key="5">
    <source>
        <dbReference type="SAM" id="MobiDB-lite"/>
    </source>
</evidence>
<feature type="transmembrane region" description="Helical" evidence="6">
    <location>
        <begin position="175"/>
        <end position="196"/>
    </location>
</feature>
<dbReference type="PANTHER" id="PTHR37422">
    <property type="entry name" value="TEICHURONIC ACID BIOSYNTHESIS PROTEIN TUAE"/>
    <property type="match status" value="1"/>
</dbReference>
<feature type="domain" description="O-antigen ligase-related" evidence="7">
    <location>
        <begin position="293"/>
        <end position="420"/>
    </location>
</feature>
<keyword evidence="9" id="KW-1185">Reference proteome</keyword>
<keyword evidence="8" id="KW-0436">Ligase</keyword>
<feature type="compositionally biased region" description="Basic and acidic residues" evidence="5">
    <location>
        <begin position="511"/>
        <end position="523"/>
    </location>
</feature>
<feature type="transmembrane region" description="Helical" evidence="6">
    <location>
        <begin position="62"/>
        <end position="81"/>
    </location>
</feature>
<dbReference type="InterPro" id="IPR007016">
    <property type="entry name" value="O-antigen_ligase-rel_domated"/>
</dbReference>
<protein>
    <submittedName>
        <fullName evidence="8">O-antigen ligase family protein</fullName>
    </submittedName>
</protein>
<feature type="compositionally biased region" description="Basic residues" evidence="5">
    <location>
        <begin position="495"/>
        <end position="510"/>
    </location>
</feature>
<comment type="caution">
    <text evidence="8">The sequence shown here is derived from an EMBL/GenBank/DDBJ whole genome shotgun (WGS) entry which is preliminary data.</text>
</comment>
<accession>A0ABD5YH77</accession>
<dbReference type="GeneID" id="76198114"/>
<keyword evidence="3 6" id="KW-1133">Transmembrane helix</keyword>
<feature type="region of interest" description="Disordered" evidence="5">
    <location>
        <begin position="488"/>
        <end position="523"/>
    </location>
</feature>
<feature type="transmembrane region" description="Helical" evidence="6">
    <location>
        <begin position="122"/>
        <end position="140"/>
    </location>
</feature>
<dbReference type="PANTHER" id="PTHR37422:SF13">
    <property type="entry name" value="LIPOPOLYSACCHARIDE BIOSYNTHESIS PROTEIN PA4999-RELATED"/>
    <property type="match status" value="1"/>
</dbReference>
<evidence type="ECO:0000256" key="4">
    <source>
        <dbReference type="ARBA" id="ARBA00023136"/>
    </source>
</evidence>
<evidence type="ECO:0000256" key="2">
    <source>
        <dbReference type="ARBA" id="ARBA00022692"/>
    </source>
</evidence>
<dbReference type="GO" id="GO:0016874">
    <property type="term" value="F:ligase activity"/>
    <property type="evidence" value="ECO:0007669"/>
    <property type="project" value="UniProtKB-KW"/>
</dbReference>
<dbReference type="InterPro" id="IPR051533">
    <property type="entry name" value="WaaL-like"/>
</dbReference>
<evidence type="ECO:0000256" key="6">
    <source>
        <dbReference type="SAM" id="Phobius"/>
    </source>
</evidence>
<dbReference type="Pfam" id="PF04932">
    <property type="entry name" value="Wzy_C"/>
    <property type="match status" value="1"/>
</dbReference>
<proteinExistence type="predicted"/>
<gene>
    <name evidence="8" type="ORF">ACFQL7_01000</name>
</gene>
<evidence type="ECO:0000313" key="9">
    <source>
        <dbReference type="Proteomes" id="UP001596417"/>
    </source>
</evidence>
<feature type="transmembrane region" description="Helical" evidence="6">
    <location>
        <begin position="308"/>
        <end position="326"/>
    </location>
</feature>
<dbReference type="RefSeq" id="WP_248904021.1">
    <property type="nucleotide sequence ID" value="NZ_CP109979.1"/>
</dbReference>
<sequence length="523" mass="57708">MNRPARYLFASFFMLLVASLIFNQVGGPESLRIYHIIPLFIVFGGLGFAVYGYHVYGFDGRFGLLLFTYMLCMVVLIGVALQQGGLGFPAPGRAVKLGLIALLVMFFLGVCPKQLRFIKQTWVYLFAFFVLFSIHLLHAVPLSPSGGSASVPIWAGFLMGLNLFVIPRYVSRNTFLWVLSLFASVSVLLGALAYSIGPYSVLGMNVTLWDETFSPIFVSGQLYPLESVFPNPNTFGFIGFMGAAAAIMLAIGQFPSSNSDHEGQSVRADGASATVLSFPYMFSLGLSFFAGVLFVINVLGMYLSNSRASYLALAMALLLFFSYITLGRRSLPFAFVGLTSVVLLFLFLLPQLGISASGRFALWSGALEAFLQQPKLLGEGIINTKEFIAPYVEEPYSGHSPHNSYLNIFLRAGLIGGGMYLLIIVGSLFSGALRRDRVDVPALVLAFGCAIHQMFEAYSLFWYTIMAVISSLAFGYLIMNGAWIDQPEEPANDRKRNRNSRKSRNTSRSKSRSETWSRPEWNR</sequence>
<comment type="subcellular location">
    <subcellularLocation>
        <location evidence="1">Membrane</location>
        <topology evidence="1">Multi-pass membrane protein</topology>
    </subcellularLocation>
</comment>
<dbReference type="AlphaFoldDB" id="A0ABD5YH77"/>
<evidence type="ECO:0000256" key="3">
    <source>
        <dbReference type="ARBA" id="ARBA00022989"/>
    </source>
</evidence>
<evidence type="ECO:0000256" key="1">
    <source>
        <dbReference type="ARBA" id="ARBA00004141"/>
    </source>
</evidence>
<name>A0ABD5YH77_9EURY</name>
<evidence type="ECO:0000313" key="8">
    <source>
        <dbReference type="EMBL" id="MFC7188570.1"/>
    </source>
</evidence>
<feature type="transmembrane region" description="Helical" evidence="6">
    <location>
        <begin position="234"/>
        <end position="254"/>
    </location>
</feature>
<feature type="transmembrane region" description="Helical" evidence="6">
    <location>
        <begin position="146"/>
        <end position="166"/>
    </location>
</feature>
<feature type="transmembrane region" description="Helical" evidence="6">
    <location>
        <begin position="333"/>
        <end position="354"/>
    </location>
</feature>
<feature type="transmembrane region" description="Helical" evidence="6">
    <location>
        <begin position="33"/>
        <end position="55"/>
    </location>
</feature>
<keyword evidence="4 6" id="KW-0472">Membrane</keyword>
<dbReference type="EMBL" id="JBHTAX010000001">
    <property type="protein sequence ID" value="MFC7188570.1"/>
    <property type="molecule type" value="Genomic_DNA"/>
</dbReference>
<feature type="transmembrane region" description="Helical" evidence="6">
    <location>
        <begin position="408"/>
        <end position="431"/>
    </location>
</feature>
<organism evidence="8 9">
    <name type="scientific">Halocatena marina</name>
    <dbReference type="NCBI Taxonomy" id="2934937"/>
    <lineage>
        <taxon>Archaea</taxon>
        <taxon>Methanobacteriati</taxon>
        <taxon>Methanobacteriota</taxon>
        <taxon>Stenosarchaea group</taxon>
        <taxon>Halobacteria</taxon>
        <taxon>Halobacteriales</taxon>
        <taxon>Natronomonadaceae</taxon>
        <taxon>Halocatena</taxon>
    </lineage>
</organism>
<dbReference type="GO" id="GO:0016020">
    <property type="term" value="C:membrane"/>
    <property type="evidence" value="ECO:0007669"/>
    <property type="project" value="UniProtKB-SubCell"/>
</dbReference>
<feature type="transmembrane region" description="Helical" evidence="6">
    <location>
        <begin position="93"/>
        <end position="110"/>
    </location>
</feature>
<feature type="transmembrane region" description="Helical" evidence="6">
    <location>
        <begin position="275"/>
        <end position="296"/>
    </location>
</feature>
<dbReference type="Proteomes" id="UP001596417">
    <property type="component" value="Unassembled WGS sequence"/>
</dbReference>
<reference evidence="8 9" key="1">
    <citation type="journal article" date="2019" name="Int. J. Syst. Evol. Microbiol.">
        <title>The Global Catalogue of Microorganisms (GCM) 10K type strain sequencing project: providing services to taxonomists for standard genome sequencing and annotation.</title>
        <authorList>
            <consortium name="The Broad Institute Genomics Platform"/>
            <consortium name="The Broad Institute Genome Sequencing Center for Infectious Disease"/>
            <person name="Wu L."/>
            <person name="Ma J."/>
        </authorList>
    </citation>
    <scope>NUCLEOTIDE SEQUENCE [LARGE SCALE GENOMIC DNA]</scope>
    <source>
        <strain evidence="8 9">RDMS1</strain>
    </source>
</reference>